<proteinExistence type="predicted"/>
<reference evidence="3" key="2">
    <citation type="submission" date="2021-04" db="EMBL/GenBank/DDBJ databases">
        <authorList>
            <person name="Gilroy R."/>
        </authorList>
    </citation>
    <scope>NUCLEOTIDE SEQUENCE</scope>
    <source>
        <strain evidence="3">ChiSxjej3B15-1167</strain>
    </source>
</reference>
<evidence type="ECO:0000313" key="3">
    <source>
        <dbReference type="EMBL" id="HIX73176.1"/>
    </source>
</evidence>
<organism evidence="3 4">
    <name type="scientific">Candidatus Anaerobutyricum stercoripullorum</name>
    <dbReference type="NCBI Taxonomy" id="2838456"/>
    <lineage>
        <taxon>Bacteria</taxon>
        <taxon>Bacillati</taxon>
        <taxon>Bacillota</taxon>
        <taxon>Clostridia</taxon>
        <taxon>Lachnospirales</taxon>
        <taxon>Lachnospiraceae</taxon>
        <taxon>Anaerobutyricum</taxon>
    </lineage>
</organism>
<accession>A0A9D1X5Y9</accession>
<dbReference type="Proteomes" id="UP000886805">
    <property type="component" value="Unassembled WGS sequence"/>
</dbReference>
<feature type="transmembrane region" description="Helical" evidence="2">
    <location>
        <begin position="125"/>
        <end position="151"/>
    </location>
</feature>
<feature type="transmembrane region" description="Helical" evidence="2">
    <location>
        <begin position="158"/>
        <end position="178"/>
    </location>
</feature>
<keyword evidence="2" id="KW-1133">Transmembrane helix</keyword>
<gene>
    <name evidence="3" type="ORF">H9849_09165</name>
</gene>
<evidence type="ECO:0000256" key="2">
    <source>
        <dbReference type="SAM" id="Phobius"/>
    </source>
</evidence>
<feature type="region of interest" description="Disordered" evidence="1">
    <location>
        <begin position="66"/>
        <end position="91"/>
    </location>
</feature>
<evidence type="ECO:0000313" key="4">
    <source>
        <dbReference type="Proteomes" id="UP000886805"/>
    </source>
</evidence>
<reference evidence="3" key="1">
    <citation type="journal article" date="2021" name="PeerJ">
        <title>Extensive microbial diversity within the chicken gut microbiome revealed by metagenomics and culture.</title>
        <authorList>
            <person name="Gilroy R."/>
            <person name="Ravi A."/>
            <person name="Getino M."/>
            <person name="Pursley I."/>
            <person name="Horton D.L."/>
            <person name="Alikhan N.F."/>
            <person name="Baker D."/>
            <person name="Gharbi K."/>
            <person name="Hall N."/>
            <person name="Watson M."/>
            <person name="Adriaenssens E.M."/>
            <person name="Foster-Nyarko E."/>
            <person name="Jarju S."/>
            <person name="Secka A."/>
            <person name="Antonio M."/>
            <person name="Oren A."/>
            <person name="Chaudhuri R.R."/>
            <person name="La Ragione R."/>
            <person name="Hildebrand F."/>
            <person name="Pallen M.J."/>
        </authorList>
    </citation>
    <scope>NUCLEOTIDE SEQUENCE</scope>
    <source>
        <strain evidence="3">ChiSxjej3B15-1167</strain>
    </source>
</reference>
<keyword evidence="2" id="KW-0812">Transmembrane</keyword>
<comment type="caution">
    <text evidence="3">The sequence shown here is derived from an EMBL/GenBank/DDBJ whole genome shotgun (WGS) entry which is preliminary data.</text>
</comment>
<dbReference type="Pfam" id="PF22564">
    <property type="entry name" value="HAAS"/>
    <property type="match status" value="1"/>
</dbReference>
<dbReference type="EMBL" id="DXEQ01000277">
    <property type="protein sequence ID" value="HIX73176.1"/>
    <property type="molecule type" value="Genomic_DNA"/>
</dbReference>
<name>A0A9D1X5Y9_9FIRM</name>
<protein>
    <submittedName>
        <fullName evidence="3">DUF1700 domain-containing protein</fullName>
    </submittedName>
</protein>
<keyword evidence="2" id="KW-0472">Membrane</keyword>
<evidence type="ECO:0000256" key="1">
    <source>
        <dbReference type="SAM" id="MobiDB-lite"/>
    </source>
</evidence>
<dbReference type="AlphaFoldDB" id="A0A9D1X5Y9"/>
<sequence>MNRETYLKELKKYLKRLPEDDYKNAMEYFTEYFEEAGPNHEAEAIRELGSPREAAAELLSALIDEKTGASSSTGDKGQSRRYRSGDPIPQGRRSDSPLRILLIVCLAIFAAPVALPLAAAAFTLLLAGVAIVVSVVLCIFICSVSMVLVGIYSVIRAFALLTVSLPGFLVITGGGLLSVGLGCLLFIASLFLCKWFITWLVRLIQKMIGKRKEN</sequence>
<feature type="transmembrane region" description="Helical" evidence="2">
    <location>
        <begin position="184"/>
        <end position="204"/>
    </location>
</feature>
<feature type="transmembrane region" description="Helical" evidence="2">
    <location>
        <begin position="100"/>
        <end position="119"/>
    </location>
</feature>